<reference evidence="1 2" key="1">
    <citation type="journal article" date="2023" name="Science">
        <title>Complex scaffold remodeling in plant triterpene biosynthesis.</title>
        <authorList>
            <person name="De La Pena R."/>
            <person name="Hodgson H."/>
            <person name="Liu J.C."/>
            <person name="Stephenson M.J."/>
            <person name="Martin A.C."/>
            <person name="Owen C."/>
            <person name="Harkess A."/>
            <person name="Leebens-Mack J."/>
            <person name="Jimenez L.E."/>
            <person name="Osbourn A."/>
            <person name="Sattely E.S."/>
        </authorList>
    </citation>
    <scope>NUCLEOTIDE SEQUENCE [LARGE SCALE GENOMIC DNA]</scope>
    <source>
        <strain evidence="2">cv. JPN11</strain>
        <tissue evidence="1">Leaf</tissue>
    </source>
</reference>
<sequence>MAGTDTNGLIDPKSGFCSLTKTFHSLRPSFTLPPPSQPLSVAQFALSLFHSNISATTFLIDAVAGQRFTYLEFLRQTNSLVVSLQEQYSLSKNDVALILCPSSFQIPVLYFSLLSIGVIISPANPLSSSSEISHQIQICKPTIAFTTSQTSHKVPPNLRTILVDSPKFLSLLSSQKENENENGVVNFTNSAPIINQSDSAAIFYSSGTTGKVKGVLLTHRNMIAILAIINNGNTSINEIEPSMPKLVELLMLPLFHVYGFFVLMKTVCMGQTSVLMKRFDFETMLKAVEKYKITILPVSPPIVVALTKSDLTKKYDLSSLYFLRCGGASLSKEVSEKFQEKFPNTKIWQGYAMTESGLGADIRGNKEAEKHGSVGRLPELTEAKIVNPVTGEALPPGQKGELLLRGPAVMKGYVGNDKATTEILDSDGWLKTGDLCYFDSDGFLFIIDRLKELIKYKGYQVPPAELEQLLQSNPAIADAAVIPYPDDDAGEIPMAFVVRKPGSNITEGQVMDFVAKQVAPYKKIRRVAFINSIPKSPSGKLLRRELVSHALSNSLSKL</sequence>
<organism evidence="1 2">
    <name type="scientific">Melia azedarach</name>
    <name type="common">Chinaberry tree</name>
    <dbReference type="NCBI Taxonomy" id="155640"/>
    <lineage>
        <taxon>Eukaryota</taxon>
        <taxon>Viridiplantae</taxon>
        <taxon>Streptophyta</taxon>
        <taxon>Embryophyta</taxon>
        <taxon>Tracheophyta</taxon>
        <taxon>Spermatophyta</taxon>
        <taxon>Magnoliopsida</taxon>
        <taxon>eudicotyledons</taxon>
        <taxon>Gunneridae</taxon>
        <taxon>Pentapetalae</taxon>
        <taxon>rosids</taxon>
        <taxon>malvids</taxon>
        <taxon>Sapindales</taxon>
        <taxon>Meliaceae</taxon>
        <taxon>Melia</taxon>
    </lineage>
</organism>
<dbReference type="Proteomes" id="UP001164539">
    <property type="component" value="Chromosome 8"/>
</dbReference>
<keyword evidence="2" id="KW-1185">Reference proteome</keyword>
<gene>
    <name evidence="1" type="ORF">OWV82_014766</name>
</gene>
<name>A0ACC1XP94_MELAZ</name>
<accession>A0ACC1XP94</accession>
<evidence type="ECO:0000313" key="1">
    <source>
        <dbReference type="EMBL" id="KAJ4712534.1"/>
    </source>
</evidence>
<comment type="caution">
    <text evidence="1">The sequence shown here is derived from an EMBL/GenBank/DDBJ whole genome shotgun (WGS) entry which is preliminary data.</text>
</comment>
<evidence type="ECO:0000313" key="2">
    <source>
        <dbReference type="Proteomes" id="UP001164539"/>
    </source>
</evidence>
<dbReference type="EMBL" id="CM051401">
    <property type="protein sequence ID" value="KAJ4712534.1"/>
    <property type="molecule type" value="Genomic_DNA"/>
</dbReference>
<proteinExistence type="predicted"/>
<protein>
    <submittedName>
        <fullName evidence="1">4-coumarate:CoA ligase-like protein</fullName>
    </submittedName>
</protein>